<dbReference type="EMBL" id="JABEZZ010000005">
    <property type="protein sequence ID" value="MBA0585926.1"/>
    <property type="molecule type" value="Genomic_DNA"/>
</dbReference>
<sequence length="184" mass="21469">VSCCPVFRGAKDSVEHLFRECPVTIQVLQELKVPFSSNNENNWKHWDSSVCKDIHPRVEEFGICITTILTRVKARACLRAVIFMEELGFQEVVVKGDALVVIEKLRALEEDKSTISILVKEIKFRLDKFESMEFRFVPCQRNREAHSLAEKGRRYGDLRFWIEEAPRTVEVEVEKDRRVMQGRV</sequence>
<name>A0A7J8P9V5_GOSRA</name>
<dbReference type="InterPro" id="IPR052929">
    <property type="entry name" value="RNase_H-like_EbsB-rel"/>
</dbReference>
<proteinExistence type="predicted"/>
<feature type="domain" description="RNase H type-1" evidence="1">
    <location>
        <begin position="72"/>
        <end position="151"/>
    </location>
</feature>
<dbReference type="InterPro" id="IPR002156">
    <property type="entry name" value="RNaseH_domain"/>
</dbReference>
<feature type="non-terminal residue" evidence="2">
    <location>
        <position position="184"/>
    </location>
</feature>
<accession>A0A7J8P9V5</accession>
<evidence type="ECO:0000313" key="2">
    <source>
        <dbReference type="EMBL" id="MBA0585926.1"/>
    </source>
</evidence>
<evidence type="ECO:0000313" key="3">
    <source>
        <dbReference type="Proteomes" id="UP000593578"/>
    </source>
</evidence>
<comment type="caution">
    <text evidence="2">The sequence shown here is derived from an EMBL/GenBank/DDBJ whole genome shotgun (WGS) entry which is preliminary data.</text>
</comment>
<dbReference type="PANTHER" id="PTHR47074:SF61">
    <property type="entry name" value="RNASE H TYPE-1 DOMAIN-CONTAINING PROTEIN"/>
    <property type="match status" value="1"/>
</dbReference>
<dbReference type="PANTHER" id="PTHR47074">
    <property type="entry name" value="BNAC02G40300D PROTEIN"/>
    <property type="match status" value="1"/>
</dbReference>
<evidence type="ECO:0000259" key="1">
    <source>
        <dbReference type="Pfam" id="PF13456"/>
    </source>
</evidence>
<dbReference type="Proteomes" id="UP000593578">
    <property type="component" value="Unassembled WGS sequence"/>
</dbReference>
<organism evidence="2 3">
    <name type="scientific">Gossypium raimondii</name>
    <name type="common">Peruvian cotton</name>
    <name type="synonym">Gossypium klotzschianum subsp. raimondii</name>
    <dbReference type="NCBI Taxonomy" id="29730"/>
    <lineage>
        <taxon>Eukaryota</taxon>
        <taxon>Viridiplantae</taxon>
        <taxon>Streptophyta</taxon>
        <taxon>Embryophyta</taxon>
        <taxon>Tracheophyta</taxon>
        <taxon>Spermatophyta</taxon>
        <taxon>Magnoliopsida</taxon>
        <taxon>eudicotyledons</taxon>
        <taxon>Gunneridae</taxon>
        <taxon>Pentapetalae</taxon>
        <taxon>rosids</taxon>
        <taxon>malvids</taxon>
        <taxon>Malvales</taxon>
        <taxon>Malvaceae</taxon>
        <taxon>Malvoideae</taxon>
        <taxon>Gossypium</taxon>
    </lineage>
</organism>
<dbReference type="GO" id="GO:0003676">
    <property type="term" value="F:nucleic acid binding"/>
    <property type="evidence" value="ECO:0007669"/>
    <property type="project" value="InterPro"/>
</dbReference>
<dbReference type="GO" id="GO:0004523">
    <property type="term" value="F:RNA-DNA hybrid ribonuclease activity"/>
    <property type="evidence" value="ECO:0007669"/>
    <property type="project" value="InterPro"/>
</dbReference>
<reference evidence="2 3" key="1">
    <citation type="journal article" date="2019" name="Genome Biol. Evol.">
        <title>Insights into the evolution of the New World diploid cottons (Gossypium, subgenus Houzingenia) based on genome sequencing.</title>
        <authorList>
            <person name="Grover C.E."/>
            <person name="Arick M.A. 2nd"/>
            <person name="Thrash A."/>
            <person name="Conover J.L."/>
            <person name="Sanders W.S."/>
            <person name="Peterson D.G."/>
            <person name="Frelichowski J.E."/>
            <person name="Scheffler J.A."/>
            <person name="Scheffler B.E."/>
            <person name="Wendel J.F."/>
        </authorList>
    </citation>
    <scope>NUCLEOTIDE SEQUENCE [LARGE SCALE GENOMIC DNA]</scope>
    <source>
        <strain evidence="2">8</strain>
        <tissue evidence="2">Leaf</tissue>
    </source>
</reference>
<dbReference type="InterPro" id="IPR036397">
    <property type="entry name" value="RNaseH_sf"/>
</dbReference>
<dbReference type="Pfam" id="PF13456">
    <property type="entry name" value="RVT_3"/>
    <property type="match status" value="1"/>
</dbReference>
<dbReference type="AlphaFoldDB" id="A0A7J8P9V5"/>
<gene>
    <name evidence="2" type="ORF">Gorai_016686</name>
</gene>
<dbReference type="Gene3D" id="3.30.420.10">
    <property type="entry name" value="Ribonuclease H-like superfamily/Ribonuclease H"/>
    <property type="match status" value="1"/>
</dbReference>
<protein>
    <recommendedName>
        <fullName evidence="1">RNase H type-1 domain-containing protein</fullName>
    </recommendedName>
</protein>